<dbReference type="EMBL" id="APAU02000081">
    <property type="protein sequence ID" value="EUB57566.1"/>
    <property type="molecule type" value="Genomic_DNA"/>
</dbReference>
<dbReference type="Proteomes" id="UP000019149">
    <property type="component" value="Unassembled WGS sequence"/>
</dbReference>
<dbReference type="KEGG" id="egl:EGR_07577"/>
<dbReference type="CTD" id="36343292"/>
<keyword evidence="3" id="KW-1185">Reference proteome</keyword>
<keyword evidence="1" id="KW-0472">Membrane</keyword>
<dbReference type="RefSeq" id="XP_024348762.1">
    <property type="nucleotide sequence ID" value="XM_024496826.1"/>
</dbReference>
<evidence type="ECO:0000256" key="1">
    <source>
        <dbReference type="SAM" id="Phobius"/>
    </source>
</evidence>
<sequence length="156" mass="18156">MPPCKWVPSHASTPPMTDSMLTRQLRQLIGCWFATSYMSAMKVHSAVGKGYSPVDRQTDRRKCWLNEQMNEQIPDWSRRLYNVTVGMFFVAAITYTICLVIHPIFFLIQFSDEQLLHNINFWNSIAFLWDDKALLAFSDVLRGTQERQLVYLSFAP</sequence>
<proteinExistence type="predicted"/>
<protein>
    <submittedName>
        <fullName evidence="2">Uncharacterized protein</fullName>
    </submittedName>
</protein>
<comment type="caution">
    <text evidence="2">The sequence shown here is derived from an EMBL/GenBank/DDBJ whole genome shotgun (WGS) entry which is preliminary data.</text>
</comment>
<keyword evidence="1" id="KW-0812">Transmembrane</keyword>
<feature type="transmembrane region" description="Helical" evidence="1">
    <location>
        <begin position="85"/>
        <end position="108"/>
    </location>
</feature>
<gene>
    <name evidence="2" type="ORF">EGR_07577</name>
</gene>
<name>W6UAK4_ECHGR</name>
<accession>W6UAK4</accession>
<organism evidence="2 3">
    <name type="scientific">Echinococcus granulosus</name>
    <name type="common">Hydatid tapeworm</name>
    <dbReference type="NCBI Taxonomy" id="6210"/>
    <lineage>
        <taxon>Eukaryota</taxon>
        <taxon>Metazoa</taxon>
        <taxon>Spiralia</taxon>
        <taxon>Lophotrochozoa</taxon>
        <taxon>Platyhelminthes</taxon>
        <taxon>Cestoda</taxon>
        <taxon>Eucestoda</taxon>
        <taxon>Cyclophyllidea</taxon>
        <taxon>Taeniidae</taxon>
        <taxon>Echinococcus</taxon>
        <taxon>Echinococcus granulosus group</taxon>
    </lineage>
</organism>
<evidence type="ECO:0000313" key="2">
    <source>
        <dbReference type="EMBL" id="EUB57566.1"/>
    </source>
</evidence>
<evidence type="ECO:0000313" key="3">
    <source>
        <dbReference type="Proteomes" id="UP000019149"/>
    </source>
</evidence>
<dbReference type="OrthoDB" id="6283877at2759"/>
<dbReference type="AlphaFoldDB" id="W6UAK4"/>
<keyword evidence="1" id="KW-1133">Transmembrane helix</keyword>
<dbReference type="GeneID" id="36343292"/>
<reference evidence="2 3" key="1">
    <citation type="journal article" date="2013" name="Nat. Genet.">
        <title>The genome of the hydatid tapeworm Echinococcus granulosus.</title>
        <authorList>
            <person name="Zheng H."/>
            <person name="Zhang W."/>
            <person name="Zhang L."/>
            <person name="Zhang Z."/>
            <person name="Li J."/>
            <person name="Lu G."/>
            <person name="Zhu Y."/>
            <person name="Wang Y."/>
            <person name="Huang Y."/>
            <person name="Liu J."/>
            <person name="Kang H."/>
            <person name="Chen J."/>
            <person name="Wang L."/>
            <person name="Chen A."/>
            <person name="Yu S."/>
            <person name="Gao Z."/>
            <person name="Jin L."/>
            <person name="Gu W."/>
            <person name="Wang Z."/>
            <person name="Zhao L."/>
            <person name="Shi B."/>
            <person name="Wen H."/>
            <person name="Lin R."/>
            <person name="Jones M.K."/>
            <person name="Brejova B."/>
            <person name="Vinar T."/>
            <person name="Zhao G."/>
            <person name="McManus D.P."/>
            <person name="Chen Z."/>
            <person name="Zhou Y."/>
            <person name="Wang S."/>
        </authorList>
    </citation>
    <scope>NUCLEOTIDE SEQUENCE [LARGE SCALE GENOMIC DNA]</scope>
</reference>